<dbReference type="InterPro" id="IPR029055">
    <property type="entry name" value="Ntn_hydrolases_N"/>
</dbReference>
<dbReference type="Gene3D" id="1.10.246.130">
    <property type="match status" value="1"/>
</dbReference>
<protein>
    <recommendedName>
        <fullName evidence="2">Gamma-glutamyltransferase</fullName>
    </recommendedName>
</protein>
<evidence type="ECO:0000313" key="1">
    <source>
        <dbReference type="EMBL" id="GAI25605.1"/>
    </source>
</evidence>
<dbReference type="InterPro" id="IPR052896">
    <property type="entry name" value="GGT-like_enzyme"/>
</dbReference>
<dbReference type="InterPro" id="IPR043138">
    <property type="entry name" value="GGT_lsub"/>
</dbReference>
<feature type="non-terminal residue" evidence="1">
    <location>
        <position position="91"/>
    </location>
</feature>
<dbReference type="Pfam" id="PF01019">
    <property type="entry name" value="G_glu_transpept"/>
    <property type="match status" value="1"/>
</dbReference>
<reference evidence="1" key="1">
    <citation type="journal article" date="2014" name="Front. Microbiol.">
        <title>High frequency of phylogenetically diverse reductive dehalogenase-homologous genes in deep subseafloor sedimentary metagenomes.</title>
        <authorList>
            <person name="Kawai M."/>
            <person name="Futagami T."/>
            <person name="Toyoda A."/>
            <person name="Takaki Y."/>
            <person name="Nishi S."/>
            <person name="Hori S."/>
            <person name="Arai W."/>
            <person name="Tsubouchi T."/>
            <person name="Morono Y."/>
            <person name="Uchiyama I."/>
            <person name="Ito T."/>
            <person name="Fujiyama A."/>
            <person name="Inagaki F."/>
            <person name="Takami H."/>
        </authorList>
    </citation>
    <scope>NUCLEOTIDE SEQUENCE</scope>
    <source>
        <strain evidence="1">Expedition CK06-06</strain>
    </source>
</reference>
<dbReference type="AlphaFoldDB" id="X1NFM7"/>
<sequence length="91" mass="10269">METSTAGFISKEDLLNHQAEWVEPISIHYKGFDIHEIPPNSQGIAVLIMLGILSHLNIEKYLLDSADSIHLQIEAMKLAFADLYQYISDPD</sequence>
<gene>
    <name evidence="1" type="ORF">S06H3_35773</name>
</gene>
<proteinExistence type="predicted"/>
<comment type="caution">
    <text evidence="1">The sequence shown here is derived from an EMBL/GenBank/DDBJ whole genome shotgun (WGS) entry which is preliminary data.</text>
</comment>
<dbReference type="SUPFAM" id="SSF56235">
    <property type="entry name" value="N-terminal nucleophile aminohydrolases (Ntn hydrolases)"/>
    <property type="match status" value="1"/>
</dbReference>
<dbReference type="EMBL" id="BARV01021607">
    <property type="protein sequence ID" value="GAI25605.1"/>
    <property type="molecule type" value="Genomic_DNA"/>
</dbReference>
<organism evidence="1">
    <name type="scientific">marine sediment metagenome</name>
    <dbReference type="NCBI Taxonomy" id="412755"/>
    <lineage>
        <taxon>unclassified sequences</taxon>
        <taxon>metagenomes</taxon>
        <taxon>ecological metagenomes</taxon>
    </lineage>
</organism>
<dbReference type="PANTHER" id="PTHR43881">
    <property type="entry name" value="GAMMA-GLUTAMYLTRANSPEPTIDASE (AFU_ORTHOLOGUE AFUA_4G13580)"/>
    <property type="match status" value="1"/>
</dbReference>
<dbReference type="PANTHER" id="PTHR43881:SF1">
    <property type="entry name" value="GAMMA-GLUTAMYLTRANSPEPTIDASE (AFU_ORTHOLOGUE AFUA_4G13580)"/>
    <property type="match status" value="1"/>
</dbReference>
<name>X1NFM7_9ZZZZ</name>
<accession>X1NFM7</accession>
<evidence type="ECO:0008006" key="2">
    <source>
        <dbReference type="Google" id="ProtNLM"/>
    </source>
</evidence>